<dbReference type="OrthoDB" id="9769623at2"/>
<feature type="domain" description="Fumarate lyase N-terminal" evidence="8">
    <location>
        <begin position="16"/>
        <end position="310"/>
    </location>
</feature>
<evidence type="ECO:0000256" key="4">
    <source>
        <dbReference type="ARBA" id="ARBA00022571"/>
    </source>
</evidence>
<dbReference type="FunFam" id="1.20.200.10:FF:000015">
    <property type="entry name" value="argininosuccinate lyase isoform X2"/>
    <property type="match status" value="1"/>
</dbReference>
<evidence type="ECO:0000256" key="6">
    <source>
        <dbReference type="ARBA" id="ARBA00023239"/>
    </source>
</evidence>
<keyword evidence="4 7" id="KW-0055">Arginine biosynthesis</keyword>
<sequence>MTKHNDAPSSNRQWGGRFSSGPAAIMEKINASIDFDRRLFAEDIEGSLAHVQMLVEQKIVSAEDGRAIADGLRTILQEFGEGKMRVDPALEDIHTHVEARLKELIGPAAGRLHTARSRNDQVATDLRLWVRKELDAADRGFADLQQALLDQAERHADTIMPGFTHLQSAQPVTFGHHMMAYVEMFGRDRGRLQDCRRRMNECPLGAAALAGTSFPIDRQATAGTLGFDRPTANSLDAVSDRDFALEYLSTAAIAASHLSRLAEEIVIWSSAQFRFVTCSDSFSTGSSIMPQKKNPDAAELIRGKAGRLYGNLTSLLVVMKGLPMTYGKDMQEDKEPVFDTADNLALCVAAMTGMIAELTVNEGPMLAAAGSGFSTATDLADWLVRVLGMPFRDAHHVTGELVRLAEEKAVDLDGLALDDMRAVEPRITEALFDVLGVANSVNSRQSYGGTAPAQVRAQIARWREALR</sequence>
<comment type="pathway">
    <text evidence="2 7">Amino-acid biosynthesis; L-arginine biosynthesis; L-arginine from L-ornithine and carbamoyl phosphate: step 3/3.</text>
</comment>
<feature type="domain" description="Argininosuccinate lyase C-terminal" evidence="9">
    <location>
        <begin position="373"/>
        <end position="442"/>
    </location>
</feature>
<dbReference type="EMBL" id="FWFR01000001">
    <property type="protein sequence ID" value="SLN26568.1"/>
    <property type="molecule type" value="Genomic_DNA"/>
</dbReference>
<dbReference type="HAMAP" id="MF_00006">
    <property type="entry name" value="Arg_succ_lyase"/>
    <property type="match status" value="1"/>
</dbReference>
<dbReference type="InterPro" id="IPR020557">
    <property type="entry name" value="Fumarate_lyase_CS"/>
</dbReference>
<proteinExistence type="inferred from homology"/>
<dbReference type="PANTHER" id="PTHR43814:SF1">
    <property type="entry name" value="ARGININOSUCCINATE LYASE"/>
    <property type="match status" value="1"/>
</dbReference>
<dbReference type="FunFam" id="1.10.40.30:FF:000001">
    <property type="entry name" value="Argininosuccinate lyase"/>
    <property type="match status" value="1"/>
</dbReference>
<evidence type="ECO:0000256" key="5">
    <source>
        <dbReference type="ARBA" id="ARBA00022605"/>
    </source>
</evidence>
<evidence type="ECO:0000256" key="2">
    <source>
        <dbReference type="ARBA" id="ARBA00004941"/>
    </source>
</evidence>
<dbReference type="NCBIfam" id="TIGR00838">
    <property type="entry name" value="argH"/>
    <property type="match status" value="1"/>
</dbReference>
<gene>
    <name evidence="10" type="primary">argH1</name>
    <name evidence="7" type="synonym">argH</name>
    <name evidence="10" type="ORF">OCH7691_00828</name>
</gene>
<dbReference type="Pfam" id="PF14698">
    <property type="entry name" value="ASL_C2"/>
    <property type="match status" value="1"/>
</dbReference>
<dbReference type="AlphaFoldDB" id="A0A1Y5RWA2"/>
<reference evidence="10 11" key="1">
    <citation type="submission" date="2017-03" db="EMBL/GenBank/DDBJ databases">
        <authorList>
            <person name="Afonso C.L."/>
            <person name="Miller P.J."/>
            <person name="Scott M.A."/>
            <person name="Spackman E."/>
            <person name="Goraichik I."/>
            <person name="Dimitrov K.M."/>
            <person name="Suarez D.L."/>
            <person name="Swayne D.E."/>
        </authorList>
    </citation>
    <scope>NUCLEOTIDE SEQUENCE [LARGE SCALE GENOMIC DNA]</scope>
    <source>
        <strain evidence="10 11">CECT 7691</strain>
    </source>
</reference>
<dbReference type="EC" id="4.3.2.1" evidence="3 7"/>
<evidence type="ECO:0000313" key="10">
    <source>
        <dbReference type="EMBL" id="SLN26568.1"/>
    </source>
</evidence>
<evidence type="ECO:0000313" key="11">
    <source>
        <dbReference type="Proteomes" id="UP000193200"/>
    </source>
</evidence>
<dbReference type="Gene3D" id="1.10.40.30">
    <property type="entry name" value="Fumarase/aspartase (C-terminal domain)"/>
    <property type="match status" value="1"/>
</dbReference>
<dbReference type="Pfam" id="PF00206">
    <property type="entry name" value="Lyase_1"/>
    <property type="match status" value="1"/>
</dbReference>
<dbReference type="GO" id="GO:0005829">
    <property type="term" value="C:cytosol"/>
    <property type="evidence" value="ECO:0007669"/>
    <property type="project" value="TreeGrafter"/>
</dbReference>
<dbReference type="InterPro" id="IPR024083">
    <property type="entry name" value="Fumarase/histidase_N"/>
</dbReference>
<keyword evidence="5 7" id="KW-0028">Amino-acid biosynthesis</keyword>
<comment type="similarity">
    <text evidence="7">Belongs to the lyase 1 family. Argininosuccinate lyase subfamily.</text>
</comment>
<dbReference type="PANTHER" id="PTHR43814">
    <property type="entry name" value="ARGININOSUCCINATE LYASE"/>
    <property type="match status" value="1"/>
</dbReference>
<dbReference type="Proteomes" id="UP000193200">
    <property type="component" value="Unassembled WGS sequence"/>
</dbReference>
<name>A0A1Y5RWA2_9PROT</name>
<dbReference type="PRINTS" id="PR00149">
    <property type="entry name" value="FUMRATELYASE"/>
</dbReference>
<evidence type="ECO:0000256" key="7">
    <source>
        <dbReference type="HAMAP-Rule" id="MF_00006"/>
    </source>
</evidence>
<organism evidence="10 11">
    <name type="scientific">Oceanibacterium hippocampi</name>
    <dbReference type="NCBI Taxonomy" id="745714"/>
    <lineage>
        <taxon>Bacteria</taxon>
        <taxon>Pseudomonadati</taxon>
        <taxon>Pseudomonadota</taxon>
        <taxon>Alphaproteobacteria</taxon>
        <taxon>Sneathiellales</taxon>
        <taxon>Sneathiellaceae</taxon>
        <taxon>Oceanibacterium</taxon>
    </lineage>
</organism>
<dbReference type="CDD" id="cd01359">
    <property type="entry name" value="Argininosuccinate_lyase"/>
    <property type="match status" value="1"/>
</dbReference>
<dbReference type="InterPro" id="IPR022761">
    <property type="entry name" value="Fumarate_lyase_N"/>
</dbReference>
<dbReference type="FunCoup" id="A0A1Y5RWA2">
    <property type="interactions" value="536"/>
</dbReference>
<evidence type="ECO:0000256" key="3">
    <source>
        <dbReference type="ARBA" id="ARBA00012338"/>
    </source>
</evidence>
<dbReference type="UniPathway" id="UPA00068">
    <property type="reaction ID" value="UER00114"/>
</dbReference>
<dbReference type="GO" id="GO:0042450">
    <property type="term" value="P:L-arginine biosynthetic process via ornithine"/>
    <property type="evidence" value="ECO:0007669"/>
    <property type="project" value="UniProtKB-UniRule"/>
</dbReference>
<dbReference type="PRINTS" id="PR00145">
    <property type="entry name" value="ARGSUCLYASE"/>
</dbReference>
<dbReference type="Gene3D" id="1.10.275.10">
    <property type="entry name" value="Fumarase/aspartase (N-terminal domain)"/>
    <property type="match status" value="1"/>
</dbReference>
<dbReference type="RefSeq" id="WP_085882122.1">
    <property type="nucleotide sequence ID" value="NZ_FWFR01000001.1"/>
</dbReference>
<dbReference type="Gene3D" id="1.20.200.10">
    <property type="entry name" value="Fumarase/aspartase (Central domain)"/>
    <property type="match status" value="1"/>
</dbReference>
<keyword evidence="11" id="KW-1185">Reference proteome</keyword>
<evidence type="ECO:0000259" key="9">
    <source>
        <dbReference type="Pfam" id="PF14698"/>
    </source>
</evidence>
<keyword evidence="7" id="KW-0963">Cytoplasm</keyword>
<dbReference type="GO" id="GO:0004056">
    <property type="term" value="F:argininosuccinate lyase activity"/>
    <property type="evidence" value="ECO:0007669"/>
    <property type="project" value="UniProtKB-UniRule"/>
</dbReference>
<dbReference type="InterPro" id="IPR008948">
    <property type="entry name" value="L-Aspartase-like"/>
</dbReference>
<dbReference type="PROSITE" id="PS00163">
    <property type="entry name" value="FUMARATE_LYASES"/>
    <property type="match status" value="1"/>
</dbReference>
<keyword evidence="6 7" id="KW-0456">Lyase</keyword>
<comment type="catalytic activity">
    <reaction evidence="1 7">
        <text>2-(N(omega)-L-arginino)succinate = fumarate + L-arginine</text>
        <dbReference type="Rhea" id="RHEA:24020"/>
        <dbReference type="ChEBI" id="CHEBI:29806"/>
        <dbReference type="ChEBI" id="CHEBI:32682"/>
        <dbReference type="ChEBI" id="CHEBI:57472"/>
        <dbReference type="EC" id="4.3.2.1"/>
    </reaction>
</comment>
<evidence type="ECO:0000259" key="8">
    <source>
        <dbReference type="Pfam" id="PF00206"/>
    </source>
</evidence>
<dbReference type="FunFam" id="1.10.275.10:FF:000002">
    <property type="entry name" value="Argininosuccinate lyase"/>
    <property type="match status" value="1"/>
</dbReference>
<dbReference type="InterPro" id="IPR000362">
    <property type="entry name" value="Fumarate_lyase_fam"/>
</dbReference>
<comment type="subcellular location">
    <subcellularLocation>
        <location evidence="7">Cytoplasm</location>
    </subcellularLocation>
</comment>
<protein>
    <recommendedName>
        <fullName evidence="3 7">Argininosuccinate lyase</fullName>
        <shortName evidence="7">ASAL</shortName>
        <ecNumber evidence="3 7">4.3.2.1</ecNumber>
    </recommendedName>
    <alternativeName>
        <fullName evidence="7">Arginosuccinase</fullName>
    </alternativeName>
</protein>
<dbReference type="InterPro" id="IPR029419">
    <property type="entry name" value="Arg_succ_lyase_C"/>
</dbReference>
<dbReference type="SUPFAM" id="SSF48557">
    <property type="entry name" value="L-aspartase-like"/>
    <property type="match status" value="1"/>
</dbReference>
<dbReference type="InterPro" id="IPR009049">
    <property type="entry name" value="Argininosuccinate_lyase"/>
</dbReference>
<evidence type="ECO:0000256" key="1">
    <source>
        <dbReference type="ARBA" id="ARBA00000985"/>
    </source>
</evidence>
<dbReference type="InParanoid" id="A0A1Y5RWA2"/>
<accession>A0A1Y5RWA2</accession>